<evidence type="ECO:0000313" key="2">
    <source>
        <dbReference type="Proteomes" id="UP000663881"/>
    </source>
</evidence>
<comment type="caution">
    <text evidence="1">The sequence shown here is derived from an EMBL/GenBank/DDBJ whole genome shotgun (WGS) entry which is preliminary data.</text>
</comment>
<organism evidence="1 2">
    <name type="scientific">Adineta steineri</name>
    <dbReference type="NCBI Taxonomy" id="433720"/>
    <lineage>
        <taxon>Eukaryota</taxon>
        <taxon>Metazoa</taxon>
        <taxon>Spiralia</taxon>
        <taxon>Gnathifera</taxon>
        <taxon>Rotifera</taxon>
        <taxon>Eurotatoria</taxon>
        <taxon>Bdelloidea</taxon>
        <taxon>Adinetida</taxon>
        <taxon>Adinetidae</taxon>
        <taxon>Adineta</taxon>
    </lineage>
</organism>
<feature type="non-terminal residue" evidence="1">
    <location>
        <position position="64"/>
    </location>
</feature>
<proteinExistence type="predicted"/>
<dbReference type="AlphaFoldDB" id="A0A820LPJ5"/>
<gene>
    <name evidence="1" type="ORF">OKA104_LOCUS49275</name>
</gene>
<accession>A0A820LPJ5</accession>
<dbReference type="EMBL" id="CAJOAY010022723">
    <property type="protein sequence ID" value="CAF4360119.1"/>
    <property type="molecule type" value="Genomic_DNA"/>
</dbReference>
<dbReference type="Proteomes" id="UP000663881">
    <property type="component" value="Unassembled WGS sequence"/>
</dbReference>
<name>A0A820LPJ5_9BILA</name>
<feature type="non-terminal residue" evidence="1">
    <location>
        <position position="1"/>
    </location>
</feature>
<sequence>MFADGPQKEGFNLGWKQNFQEIFGKDLLGAFIPISTTRGDGVHYQINSTLLGGLQQQQQQFNNA</sequence>
<protein>
    <submittedName>
        <fullName evidence="1">Uncharacterized protein</fullName>
    </submittedName>
</protein>
<reference evidence="1" key="1">
    <citation type="submission" date="2021-02" db="EMBL/GenBank/DDBJ databases">
        <authorList>
            <person name="Nowell W R."/>
        </authorList>
    </citation>
    <scope>NUCLEOTIDE SEQUENCE</scope>
</reference>
<evidence type="ECO:0000313" key="1">
    <source>
        <dbReference type="EMBL" id="CAF4360119.1"/>
    </source>
</evidence>